<evidence type="ECO:0000313" key="1">
    <source>
        <dbReference type="EMBL" id="GLI44742.1"/>
    </source>
</evidence>
<dbReference type="RefSeq" id="WP_270117408.1">
    <property type="nucleotide sequence ID" value="NZ_BAAAOL010000001.1"/>
</dbReference>
<evidence type="ECO:0000313" key="2">
    <source>
        <dbReference type="Proteomes" id="UP001144313"/>
    </source>
</evidence>
<sequence length="120" mass="13298">MQNIPCNLEGYKLMVTELPEIKSFTDDSGVSRVATVYGTDDPIWVVSLFAKPREAGPHGKRAKGEEIKVEFTREPEQEFEEGTYVQLDRATVSLTDFTSGKGDRFVGLKFRAQGLVPANG</sequence>
<dbReference type="AlphaFoldDB" id="A0A9W6LI58"/>
<protein>
    <submittedName>
        <fullName evidence="1">Uncharacterized protein</fullName>
    </submittedName>
</protein>
<name>A0A9W6LI58_9ACTN</name>
<organism evidence="1 2">
    <name type="scientific">Glycomyces algeriensis</name>
    <dbReference type="NCBI Taxonomy" id="256037"/>
    <lineage>
        <taxon>Bacteria</taxon>
        <taxon>Bacillati</taxon>
        <taxon>Actinomycetota</taxon>
        <taxon>Actinomycetes</taxon>
        <taxon>Glycomycetales</taxon>
        <taxon>Glycomycetaceae</taxon>
        <taxon>Glycomyces</taxon>
    </lineage>
</organism>
<dbReference type="Proteomes" id="UP001144313">
    <property type="component" value="Unassembled WGS sequence"/>
</dbReference>
<accession>A0A9W6LI58</accession>
<dbReference type="EMBL" id="BSDT01000001">
    <property type="protein sequence ID" value="GLI44742.1"/>
    <property type="molecule type" value="Genomic_DNA"/>
</dbReference>
<keyword evidence="2" id="KW-1185">Reference proteome</keyword>
<gene>
    <name evidence="1" type="ORF">GALLR39Z86_45920</name>
</gene>
<reference evidence="1" key="1">
    <citation type="submission" date="2022-12" db="EMBL/GenBank/DDBJ databases">
        <title>Reference genome sequencing for broad-spectrum identification of bacterial and archaeal isolates by mass spectrometry.</title>
        <authorList>
            <person name="Sekiguchi Y."/>
            <person name="Tourlousse D.M."/>
        </authorList>
    </citation>
    <scope>NUCLEOTIDE SEQUENCE</scope>
    <source>
        <strain evidence="1">LLR39Z86</strain>
    </source>
</reference>
<comment type="caution">
    <text evidence="1">The sequence shown here is derived from an EMBL/GenBank/DDBJ whole genome shotgun (WGS) entry which is preliminary data.</text>
</comment>
<proteinExistence type="predicted"/>